<dbReference type="EMBL" id="NBNE01001806">
    <property type="protein sequence ID" value="OWZ12568.1"/>
    <property type="molecule type" value="Genomic_DNA"/>
</dbReference>
<dbReference type="Proteomes" id="UP000198211">
    <property type="component" value="Unassembled WGS sequence"/>
</dbReference>
<sequence>MGRSQVKYRSTHGRGRGRGRGDAGGRGGASGRGRPSHLRNLGSNAFRFEEKEVEEEQDQTQENYGGRTQFFASEQNYREQLGAAPGEYFQSRTMKQWEEKDDAAEDQPTVGVLDLNWIASQLELVSPDIRYRMDSKYCTDFPFKAQGEDEEVAREKESAATPVVPSKSTPAAKPQQDAELDFLLDLSASTSGGTKSTSTQPTPAPATPTSTRTPAETEQLEDWLDDVLDM</sequence>
<organism evidence="2 3">
    <name type="scientific">Phytophthora megakarya</name>
    <dbReference type="NCBI Taxonomy" id="4795"/>
    <lineage>
        <taxon>Eukaryota</taxon>
        <taxon>Sar</taxon>
        <taxon>Stramenopiles</taxon>
        <taxon>Oomycota</taxon>
        <taxon>Peronosporomycetes</taxon>
        <taxon>Peronosporales</taxon>
        <taxon>Peronosporaceae</taxon>
        <taxon>Phytophthora</taxon>
    </lineage>
</organism>
<feature type="region of interest" description="Disordered" evidence="1">
    <location>
        <begin position="148"/>
        <end position="230"/>
    </location>
</feature>
<comment type="caution">
    <text evidence="2">The sequence shown here is derived from an EMBL/GenBank/DDBJ whole genome shotgun (WGS) entry which is preliminary data.</text>
</comment>
<reference evidence="3" key="1">
    <citation type="submission" date="2017-03" db="EMBL/GenBank/DDBJ databases">
        <title>Phytopthora megakarya and P. palmivora, two closely related causual agents of cacao black pod achieved similar genome size and gene model numbers by different mechanisms.</title>
        <authorList>
            <person name="Ali S."/>
            <person name="Shao J."/>
            <person name="Larry D.J."/>
            <person name="Kronmiller B."/>
            <person name="Shen D."/>
            <person name="Strem M.D."/>
            <person name="Melnick R.L."/>
            <person name="Guiltinan M.J."/>
            <person name="Tyler B.M."/>
            <person name="Meinhardt L.W."/>
            <person name="Bailey B.A."/>
        </authorList>
    </citation>
    <scope>NUCLEOTIDE SEQUENCE [LARGE SCALE GENOMIC DNA]</scope>
    <source>
        <strain evidence="3">zdho120</strain>
    </source>
</reference>
<evidence type="ECO:0000313" key="3">
    <source>
        <dbReference type="Proteomes" id="UP000198211"/>
    </source>
</evidence>
<gene>
    <name evidence="2" type="ORF">PHMEG_00014241</name>
</gene>
<feature type="region of interest" description="Disordered" evidence="1">
    <location>
        <begin position="1"/>
        <end position="64"/>
    </location>
</feature>
<protein>
    <submittedName>
        <fullName evidence="2">Uncharacterized protein</fullName>
    </submittedName>
</protein>
<dbReference type="STRING" id="4795.A0A225W5U1"/>
<feature type="compositionally biased region" description="Acidic residues" evidence="1">
    <location>
        <begin position="218"/>
        <end position="230"/>
    </location>
</feature>
<proteinExistence type="predicted"/>
<evidence type="ECO:0000256" key="1">
    <source>
        <dbReference type="SAM" id="MobiDB-lite"/>
    </source>
</evidence>
<feature type="compositionally biased region" description="Low complexity" evidence="1">
    <location>
        <begin position="187"/>
        <end position="217"/>
    </location>
</feature>
<keyword evidence="3" id="KW-1185">Reference proteome</keyword>
<name>A0A225W5U1_9STRA</name>
<accession>A0A225W5U1</accession>
<feature type="compositionally biased region" description="Basic residues" evidence="1">
    <location>
        <begin position="9"/>
        <end position="18"/>
    </location>
</feature>
<feature type="compositionally biased region" description="Gly residues" evidence="1">
    <location>
        <begin position="22"/>
        <end position="31"/>
    </location>
</feature>
<dbReference type="AlphaFoldDB" id="A0A225W5U1"/>
<evidence type="ECO:0000313" key="2">
    <source>
        <dbReference type="EMBL" id="OWZ12568.1"/>
    </source>
</evidence>
<dbReference type="OrthoDB" id="79675at2759"/>